<proteinExistence type="inferred from homology"/>
<feature type="domain" description="Peptidase M43 pregnancy-associated plasma-A" evidence="10">
    <location>
        <begin position="197"/>
        <end position="284"/>
    </location>
</feature>
<protein>
    <submittedName>
        <fullName evidence="11">Metalloprotease</fullName>
    </submittedName>
</protein>
<evidence type="ECO:0000256" key="8">
    <source>
        <dbReference type="ARBA" id="ARBA00023157"/>
    </source>
</evidence>
<dbReference type="Proteomes" id="UP000307440">
    <property type="component" value="Unassembled WGS sequence"/>
</dbReference>
<gene>
    <name evidence="11" type="ORF">FA15DRAFT_634195</name>
</gene>
<dbReference type="AlphaFoldDB" id="A0A5C3L6J7"/>
<dbReference type="Pfam" id="PF05572">
    <property type="entry name" value="Peptidase_M43"/>
    <property type="match status" value="1"/>
</dbReference>
<dbReference type="OrthoDB" id="536211at2759"/>
<keyword evidence="3" id="KW-0479">Metal-binding</keyword>
<keyword evidence="8" id="KW-1015">Disulfide bond</keyword>
<dbReference type="GO" id="GO:0046872">
    <property type="term" value="F:metal ion binding"/>
    <property type="evidence" value="ECO:0007669"/>
    <property type="project" value="UniProtKB-KW"/>
</dbReference>
<accession>A0A5C3L6J7</accession>
<evidence type="ECO:0000313" key="12">
    <source>
        <dbReference type="Proteomes" id="UP000307440"/>
    </source>
</evidence>
<evidence type="ECO:0000256" key="7">
    <source>
        <dbReference type="ARBA" id="ARBA00023049"/>
    </source>
</evidence>
<dbReference type="Gene3D" id="3.40.390.10">
    <property type="entry name" value="Collagenase (Catalytic Domain)"/>
    <property type="match status" value="1"/>
</dbReference>
<evidence type="ECO:0000256" key="3">
    <source>
        <dbReference type="ARBA" id="ARBA00022723"/>
    </source>
</evidence>
<evidence type="ECO:0000256" key="6">
    <source>
        <dbReference type="ARBA" id="ARBA00022833"/>
    </source>
</evidence>
<evidence type="ECO:0000256" key="1">
    <source>
        <dbReference type="ARBA" id="ARBA00008721"/>
    </source>
</evidence>
<name>A0A5C3L6J7_COPMA</name>
<dbReference type="GO" id="GO:0008237">
    <property type="term" value="F:metallopeptidase activity"/>
    <property type="evidence" value="ECO:0007669"/>
    <property type="project" value="UniProtKB-KW"/>
</dbReference>
<dbReference type="STRING" id="230819.A0A5C3L6J7"/>
<reference evidence="11 12" key="1">
    <citation type="journal article" date="2019" name="Nat. Ecol. Evol.">
        <title>Megaphylogeny resolves global patterns of mushroom evolution.</title>
        <authorList>
            <person name="Varga T."/>
            <person name="Krizsan K."/>
            <person name="Foldi C."/>
            <person name="Dima B."/>
            <person name="Sanchez-Garcia M."/>
            <person name="Sanchez-Ramirez S."/>
            <person name="Szollosi G.J."/>
            <person name="Szarkandi J.G."/>
            <person name="Papp V."/>
            <person name="Albert L."/>
            <person name="Andreopoulos W."/>
            <person name="Angelini C."/>
            <person name="Antonin V."/>
            <person name="Barry K.W."/>
            <person name="Bougher N.L."/>
            <person name="Buchanan P."/>
            <person name="Buyck B."/>
            <person name="Bense V."/>
            <person name="Catcheside P."/>
            <person name="Chovatia M."/>
            <person name="Cooper J."/>
            <person name="Damon W."/>
            <person name="Desjardin D."/>
            <person name="Finy P."/>
            <person name="Geml J."/>
            <person name="Haridas S."/>
            <person name="Hughes K."/>
            <person name="Justo A."/>
            <person name="Karasinski D."/>
            <person name="Kautmanova I."/>
            <person name="Kiss B."/>
            <person name="Kocsube S."/>
            <person name="Kotiranta H."/>
            <person name="LaButti K.M."/>
            <person name="Lechner B.E."/>
            <person name="Liimatainen K."/>
            <person name="Lipzen A."/>
            <person name="Lukacs Z."/>
            <person name="Mihaltcheva S."/>
            <person name="Morgado L.N."/>
            <person name="Niskanen T."/>
            <person name="Noordeloos M.E."/>
            <person name="Ohm R.A."/>
            <person name="Ortiz-Santana B."/>
            <person name="Ovrebo C."/>
            <person name="Racz N."/>
            <person name="Riley R."/>
            <person name="Savchenko A."/>
            <person name="Shiryaev A."/>
            <person name="Soop K."/>
            <person name="Spirin V."/>
            <person name="Szebenyi C."/>
            <person name="Tomsovsky M."/>
            <person name="Tulloss R.E."/>
            <person name="Uehling J."/>
            <person name="Grigoriev I.V."/>
            <person name="Vagvolgyi C."/>
            <person name="Papp T."/>
            <person name="Martin F.M."/>
            <person name="Miettinen O."/>
            <person name="Hibbett D.S."/>
            <person name="Nagy L.G."/>
        </authorList>
    </citation>
    <scope>NUCLEOTIDE SEQUENCE [LARGE SCALE GENOMIC DNA]</scope>
    <source>
        <strain evidence="11 12">CBS 121175</strain>
    </source>
</reference>
<dbReference type="EMBL" id="ML210157">
    <property type="protein sequence ID" value="TFK28295.1"/>
    <property type="molecule type" value="Genomic_DNA"/>
</dbReference>
<dbReference type="SUPFAM" id="SSF55486">
    <property type="entry name" value="Metalloproteases ('zincins'), catalytic domain"/>
    <property type="match status" value="1"/>
</dbReference>
<dbReference type="PANTHER" id="PTHR47466:SF1">
    <property type="entry name" value="METALLOPROTEASE MEP1 (AFU_ORTHOLOGUE AFUA_1G07730)-RELATED"/>
    <property type="match status" value="1"/>
</dbReference>
<evidence type="ECO:0000256" key="5">
    <source>
        <dbReference type="ARBA" id="ARBA00022801"/>
    </source>
</evidence>
<evidence type="ECO:0000256" key="9">
    <source>
        <dbReference type="SAM" id="SignalP"/>
    </source>
</evidence>
<keyword evidence="2 11" id="KW-0645">Protease</keyword>
<comment type="similarity">
    <text evidence="1">Belongs to the peptidase M43B family.</text>
</comment>
<dbReference type="CDD" id="cd04275">
    <property type="entry name" value="ZnMc_pappalysin_like"/>
    <property type="match status" value="1"/>
</dbReference>
<dbReference type="InterPro" id="IPR024079">
    <property type="entry name" value="MetalloPept_cat_dom_sf"/>
</dbReference>
<organism evidence="11 12">
    <name type="scientific">Coprinopsis marcescibilis</name>
    <name type="common">Agaric fungus</name>
    <name type="synonym">Psathyrella marcescibilis</name>
    <dbReference type="NCBI Taxonomy" id="230819"/>
    <lineage>
        <taxon>Eukaryota</taxon>
        <taxon>Fungi</taxon>
        <taxon>Dikarya</taxon>
        <taxon>Basidiomycota</taxon>
        <taxon>Agaricomycotina</taxon>
        <taxon>Agaricomycetes</taxon>
        <taxon>Agaricomycetidae</taxon>
        <taxon>Agaricales</taxon>
        <taxon>Agaricineae</taxon>
        <taxon>Psathyrellaceae</taxon>
        <taxon>Coprinopsis</taxon>
    </lineage>
</organism>
<keyword evidence="6" id="KW-0862">Zinc</keyword>
<dbReference type="InterPro" id="IPR008754">
    <property type="entry name" value="Peptidase_M43"/>
</dbReference>
<keyword evidence="7 11" id="KW-0482">Metalloprotease</keyword>
<keyword evidence="12" id="KW-1185">Reference proteome</keyword>
<keyword evidence="5" id="KW-0378">Hydrolase</keyword>
<evidence type="ECO:0000256" key="4">
    <source>
        <dbReference type="ARBA" id="ARBA00022729"/>
    </source>
</evidence>
<evidence type="ECO:0000313" key="11">
    <source>
        <dbReference type="EMBL" id="TFK28295.1"/>
    </source>
</evidence>
<feature type="signal peptide" evidence="9">
    <location>
        <begin position="1"/>
        <end position="23"/>
    </location>
</feature>
<keyword evidence="4 9" id="KW-0732">Signal</keyword>
<feature type="chain" id="PRO_5022907740" evidence="9">
    <location>
        <begin position="24"/>
        <end position="292"/>
    </location>
</feature>
<dbReference type="GO" id="GO:0006508">
    <property type="term" value="P:proteolysis"/>
    <property type="evidence" value="ECO:0007669"/>
    <property type="project" value="UniProtKB-KW"/>
</dbReference>
<evidence type="ECO:0000259" key="10">
    <source>
        <dbReference type="Pfam" id="PF05572"/>
    </source>
</evidence>
<dbReference type="PANTHER" id="PTHR47466">
    <property type="match status" value="1"/>
</dbReference>
<evidence type="ECO:0000256" key="2">
    <source>
        <dbReference type="ARBA" id="ARBA00022670"/>
    </source>
</evidence>
<sequence>MLNMRSLICSALLLSSSLVSVLAAPKYRRDLQHRRGCGTHISAKHKTSAEKKFQTHRMPAADPDAKAVLDVYVHVVYANETQEGGYLSNRQITEQFEIMNQDYTKTGISFNLVNVTYIENEDWFMRVAPESEQEKTLKTEYRHGNASTLNIWTVGFQEGEAAGLLGYATFPSDYESAPTMDGVVLLHSTMPGGLKPPYNKGRTLTHEVGHWGGLYHTFEGGCSGNGDYIDDTPSEREPGYGCPAARSSCPGGKQDPITNFMNYSDDSCMTGFTDGQTTRLRSQLRSFRGVAV</sequence>